<reference evidence="1 2" key="1">
    <citation type="submission" date="2021-02" db="EMBL/GenBank/DDBJ databases">
        <title>Complete Genome Sequence of Arcanobacterium phocisimile strain DSM 26142T from a harbour seal.</title>
        <authorList>
            <person name="Borowiak M."/>
            <person name="Alssahen M."/>
            <person name="Malorny B."/>
            <person name="Laemmler C."/>
            <person name="Siebert U."/>
            <person name="Ploetz M."/>
            <person name="Abdulmawjood A."/>
        </authorList>
    </citation>
    <scope>NUCLEOTIDE SEQUENCE [LARGE SCALE GENOMIC DNA]</scope>
    <source>
        <strain evidence="1 2">DSM 26142</strain>
    </source>
</reference>
<dbReference type="RefSeq" id="WP_204424383.1">
    <property type="nucleotide sequence ID" value="NZ_CP070228.1"/>
</dbReference>
<evidence type="ECO:0000313" key="2">
    <source>
        <dbReference type="Proteomes" id="UP000602653"/>
    </source>
</evidence>
<gene>
    <name evidence="1" type="ORF">JTE88_08610</name>
</gene>
<evidence type="ECO:0000313" key="1">
    <source>
        <dbReference type="EMBL" id="QRV02119.1"/>
    </source>
</evidence>
<protein>
    <recommendedName>
        <fullName evidence="3">Transposase</fullName>
    </recommendedName>
</protein>
<organism evidence="1 2">
    <name type="scientific">Arcanobacterium phocisimile</name>
    <dbReference type="NCBI Taxonomy" id="1302235"/>
    <lineage>
        <taxon>Bacteria</taxon>
        <taxon>Bacillati</taxon>
        <taxon>Actinomycetota</taxon>
        <taxon>Actinomycetes</taxon>
        <taxon>Actinomycetales</taxon>
        <taxon>Actinomycetaceae</taxon>
        <taxon>Arcanobacterium</taxon>
    </lineage>
</organism>
<proteinExistence type="predicted"/>
<dbReference type="EMBL" id="CP070228">
    <property type="protein sequence ID" value="QRV02119.1"/>
    <property type="molecule type" value="Genomic_DNA"/>
</dbReference>
<evidence type="ECO:0008006" key="3">
    <source>
        <dbReference type="Google" id="ProtNLM"/>
    </source>
</evidence>
<sequence>MARKFTQGLKDWAIRLAFEHQQFHECPRWVAAQGIVVKLRMSPHSILDWMKVDPSITVGYLNP</sequence>
<dbReference type="Proteomes" id="UP000602653">
    <property type="component" value="Chromosome"/>
</dbReference>
<keyword evidence="2" id="KW-1185">Reference proteome</keyword>
<name>A0ABX7IG84_9ACTO</name>
<dbReference type="InterPro" id="IPR036388">
    <property type="entry name" value="WH-like_DNA-bd_sf"/>
</dbReference>
<dbReference type="Gene3D" id="1.10.10.10">
    <property type="entry name" value="Winged helix-like DNA-binding domain superfamily/Winged helix DNA-binding domain"/>
    <property type="match status" value="1"/>
</dbReference>
<accession>A0ABX7IG84</accession>